<dbReference type="RefSeq" id="WP_189459408.1">
    <property type="nucleotide sequence ID" value="NZ_BMYO01000003.1"/>
</dbReference>
<dbReference type="PANTHER" id="PTHR38812:SF2">
    <property type="entry name" value="MU-LIKE PROPHAGE FLUMU PROTEIN GP42"/>
    <property type="match status" value="1"/>
</dbReference>
<protein>
    <recommendedName>
        <fullName evidence="2">Tape measure protein N-terminal domain-containing protein</fullName>
    </recommendedName>
</protein>
<dbReference type="Pfam" id="PF20155">
    <property type="entry name" value="TMP_3"/>
    <property type="match status" value="1"/>
</dbReference>
<feature type="domain" description="Tape measure protein N-terminal" evidence="2">
    <location>
        <begin position="92"/>
        <end position="269"/>
    </location>
</feature>
<dbReference type="EMBL" id="BMYO01000003">
    <property type="protein sequence ID" value="GHD60402.1"/>
    <property type="molecule type" value="Genomic_DNA"/>
</dbReference>
<feature type="transmembrane region" description="Helical" evidence="1">
    <location>
        <begin position="343"/>
        <end position="371"/>
    </location>
</feature>
<name>A0ABQ3GZR3_9NEIS</name>
<proteinExistence type="predicted"/>
<evidence type="ECO:0000259" key="2">
    <source>
        <dbReference type="Pfam" id="PF20155"/>
    </source>
</evidence>
<keyword evidence="1" id="KW-0812">Transmembrane</keyword>
<keyword evidence="4" id="KW-1185">Reference proteome</keyword>
<comment type="caution">
    <text evidence="3">The sequence shown here is derived from an EMBL/GenBank/DDBJ whole genome shotgun (WGS) entry which is preliminary data.</text>
</comment>
<reference evidence="4" key="1">
    <citation type="journal article" date="2019" name="Int. J. Syst. Evol. Microbiol.">
        <title>The Global Catalogue of Microorganisms (GCM) 10K type strain sequencing project: providing services to taxonomists for standard genome sequencing and annotation.</title>
        <authorList>
            <consortium name="The Broad Institute Genomics Platform"/>
            <consortium name="The Broad Institute Genome Sequencing Center for Infectious Disease"/>
            <person name="Wu L."/>
            <person name="Ma J."/>
        </authorList>
    </citation>
    <scope>NUCLEOTIDE SEQUENCE [LARGE SCALE GENOMIC DNA]</scope>
    <source>
        <strain evidence="4">KCTC 23701</strain>
    </source>
</reference>
<feature type="transmembrane region" description="Helical" evidence="1">
    <location>
        <begin position="377"/>
        <end position="396"/>
    </location>
</feature>
<dbReference type="InterPro" id="IPR053058">
    <property type="entry name" value="Mulikevirus_tape_measure"/>
</dbReference>
<evidence type="ECO:0000313" key="4">
    <source>
        <dbReference type="Proteomes" id="UP000604737"/>
    </source>
</evidence>
<dbReference type="PANTHER" id="PTHR38812">
    <property type="entry name" value="MU-LIKE PROPHAGE FLUMU PROTEIN GP42"/>
    <property type="match status" value="1"/>
</dbReference>
<gene>
    <name evidence="3" type="ORF">GCM10007350_13380</name>
</gene>
<dbReference type="Proteomes" id="UP000604737">
    <property type="component" value="Unassembled WGS sequence"/>
</dbReference>
<keyword evidence="1" id="KW-0472">Membrane</keyword>
<accession>A0ABQ3GZR3</accession>
<evidence type="ECO:0000313" key="3">
    <source>
        <dbReference type="EMBL" id="GHD60402.1"/>
    </source>
</evidence>
<evidence type="ECO:0000256" key="1">
    <source>
        <dbReference type="SAM" id="Phobius"/>
    </source>
</evidence>
<organism evidence="3 4">
    <name type="scientific">Jeongeupia chitinilytica</name>
    <dbReference type="NCBI Taxonomy" id="1041641"/>
    <lineage>
        <taxon>Bacteria</taxon>
        <taxon>Pseudomonadati</taxon>
        <taxon>Pseudomonadota</taxon>
        <taxon>Betaproteobacteria</taxon>
        <taxon>Neisseriales</taxon>
        <taxon>Chitinibacteraceae</taxon>
        <taxon>Jeongeupia</taxon>
    </lineage>
</organism>
<keyword evidence="1" id="KW-1133">Transmembrane helix</keyword>
<dbReference type="InterPro" id="IPR013491">
    <property type="entry name" value="Tape_meas_N"/>
</dbReference>
<sequence>MSAPAQAEFVVTATDRATATLDRILKKFEQFNAPVTRMQRAFARFGNTAGLERFGKSIANVWDKTKNAGGEIGALMLKGAGVAATAGYLFKKQFLDVASSFERMQAALETTEGSQAGAKRAMDWVSKFAAQTPYELDQVTEAYVRLRSYGLDPTRGLMQSLGDTSAAMGKPLMQSVEAIADAVTGEYERLKELGIRASTKGNATTFAYTDRSGQQHSATVNRNNRKLVQQTLETIWNDKYAGAMGRLSSTWSGMLSNLMDQWTRFASMVMATGLFDWLKDRLSGWLEQINRLAENGQLQAWATKTGQMIRDGFQQAWSAGKAFVDGVQQFVGFVGGWSNAFKLLALVLAGPLLMSLVSLTTAVWSLGVALYATPVGWIVAGLAAIAVAATALYLSWSKSVGEIDGLWDGVVKTFRWGVDLVTRLFKDFTPLGWIVDGIVNAKGPLAGFFKWIRDKLSVLGIGQGGESDDRGIDQQKVWQSAAPPVAPAPVVMKPAGQGGSGNNAQAAPGARIAVDFSGMPRGVRTTTTVDPGVVLDQSQGYSQTGVY</sequence>